<geneLocation type="mitochondrion" evidence="2"/>
<accession>A0A6H2U262</accession>
<reference evidence="2" key="1">
    <citation type="submission" date="2019-09" db="EMBL/GenBank/DDBJ databases">
        <title>Unorthodox features in two venerid bivalves with doubly uniparental inheritance of mitochondria.</title>
        <authorList>
            <person name="Capt C."/>
            <person name="Bouvet K."/>
            <person name="Guerra D."/>
            <person name="Robicheau B.M."/>
            <person name="Stewart D.T."/>
            <person name="Pante E."/>
            <person name="Breton S."/>
        </authorList>
    </citation>
    <scope>NUCLEOTIDE SEQUENCE</scope>
</reference>
<keyword evidence="1" id="KW-0812">Transmembrane</keyword>
<evidence type="ECO:0000256" key="1">
    <source>
        <dbReference type="SAM" id="Phobius"/>
    </source>
</evidence>
<gene>
    <name evidence="2" type="primary">ATP8</name>
</gene>
<sequence length="42" mass="4998">MPQLAPLCWVLVFILSWGSVVWVCMMVWWLCGKNSFSFLYKK</sequence>
<evidence type="ECO:0000313" key="2">
    <source>
        <dbReference type="EMBL" id="QID02656.1"/>
    </source>
</evidence>
<name>A0A6H2U262_9BIVA</name>
<feature type="transmembrane region" description="Helical" evidence="1">
    <location>
        <begin position="7"/>
        <end position="30"/>
    </location>
</feature>
<organism evidence="2">
    <name type="scientific">Scrobicularia plana</name>
    <dbReference type="NCBI Taxonomy" id="665965"/>
    <lineage>
        <taxon>Eukaryota</taxon>
        <taxon>Metazoa</taxon>
        <taxon>Spiralia</taxon>
        <taxon>Lophotrochozoa</taxon>
        <taxon>Mollusca</taxon>
        <taxon>Bivalvia</taxon>
        <taxon>Autobranchia</taxon>
        <taxon>Heteroconchia</taxon>
        <taxon>Euheterodonta</taxon>
        <taxon>Imparidentia</taxon>
        <taxon>Neoheterodontei</taxon>
        <taxon>Cardiida</taxon>
        <taxon>Tellinoidea</taxon>
        <taxon>Scrobiculariidae</taxon>
        <taxon>Scrobicularia</taxon>
    </lineage>
</organism>
<dbReference type="EMBL" id="MN528027">
    <property type="protein sequence ID" value="QID02656.1"/>
    <property type="molecule type" value="Genomic_DNA"/>
</dbReference>
<keyword evidence="1" id="KW-0472">Membrane</keyword>
<protein>
    <submittedName>
        <fullName evidence="2">ATP synthase F0 subunit 8</fullName>
    </submittedName>
</protein>
<dbReference type="AlphaFoldDB" id="A0A6H2U262"/>
<keyword evidence="1" id="KW-1133">Transmembrane helix</keyword>
<proteinExistence type="predicted"/>
<keyword evidence="2" id="KW-0496">Mitochondrion</keyword>